<accession>A0A914S0G4</accession>
<evidence type="ECO:0000313" key="1">
    <source>
        <dbReference type="Proteomes" id="UP000887564"/>
    </source>
</evidence>
<proteinExistence type="predicted"/>
<name>A0A914S0G4_PAREQ</name>
<dbReference type="WBParaSite" id="PEQ_0001185201-mRNA-1">
    <property type="protein sequence ID" value="PEQ_0001185201-mRNA-1"/>
    <property type="gene ID" value="PEQ_0001185201"/>
</dbReference>
<reference evidence="2" key="1">
    <citation type="submission" date="2022-11" db="UniProtKB">
        <authorList>
            <consortium name="WormBaseParasite"/>
        </authorList>
    </citation>
    <scope>IDENTIFICATION</scope>
</reference>
<protein>
    <submittedName>
        <fullName evidence="2">Uncharacterized protein</fullName>
    </submittedName>
</protein>
<evidence type="ECO:0000313" key="2">
    <source>
        <dbReference type="WBParaSite" id="PEQ_0001185201-mRNA-1"/>
    </source>
</evidence>
<dbReference type="Proteomes" id="UP000887564">
    <property type="component" value="Unplaced"/>
</dbReference>
<sequence>MDIRKGIMVRCNSDSLWYFLMELYRGRNYANLYSQNRFSLIFYESISTMLHNALVGRCLAMSVSRNSTQSQSS</sequence>
<organism evidence="1 2">
    <name type="scientific">Parascaris equorum</name>
    <name type="common">Equine roundworm</name>
    <dbReference type="NCBI Taxonomy" id="6256"/>
    <lineage>
        <taxon>Eukaryota</taxon>
        <taxon>Metazoa</taxon>
        <taxon>Ecdysozoa</taxon>
        <taxon>Nematoda</taxon>
        <taxon>Chromadorea</taxon>
        <taxon>Rhabditida</taxon>
        <taxon>Spirurina</taxon>
        <taxon>Ascaridomorpha</taxon>
        <taxon>Ascaridoidea</taxon>
        <taxon>Ascarididae</taxon>
        <taxon>Parascaris</taxon>
    </lineage>
</organism>
<dbReference type="AlphaFoldDB" id="A0A914S0G4"/>
<keyword evidence="1" id="KW-1185">Reference proteome</keyword>